<dbReference type="InterPro" id="IPR049492">
    <property type="entry name" value="BD-FAE-like_dom"/>
</dbReference>
<sequence>MDTVAKLLKDGVEDIIQILEPTSVAFKEIIQQNITVITDVSRKTFKYGDDERHQLDIYHPPAAQTGKTPILFYVYGGAFVGGARVLPPPLDMAYPCVGAFFARQGFITIIADYRLAGPPMSAVYPQPAEDIRDAILWAVAHPNELASPTTPNPDIDSLFVMGHSAGGAHVGTLLFEPDVLPPESSLRSRIKGIILVAAMYYSHVRSGFKAPAEMYYGDKIETHSVLSLLKSARNSGITGLPKILLVEGEHEPGIVKEQRRTFQSALEAFLQKRVPLIIAEGHNHISAYTALSSGQGEKWAIEASKWMRETS</sequence>
<dbReference type="EMBL" id="MU151137">
    <property type="protein sequence ID" value="KAF9449233.1"/>
    <property type="molecule type" value="Genomic_DNA"/>
</dbReference>
<evidence type="ECO:0000313" key="4">
    <source>
        <dbReference type="Proteomes" id="UP000807342"/>
    </source>
</evidence>
<dbReference type="Gene3D" id="3.40.50.1820">
    <property type="entry name" value="alpha/beta hydrolase"/>
    <property type="match status" value="1"/>
</dbReference>
<dbReference type="Pfam" id="PF20434">
    <property type="entry name" value="BD-FAE"/>
    <property type="match status" value="1"/>
</dbReference>
<evidence type="ECO:0000256" key="1">
    <source>
        <dbReference type="ARBA" id="ARBA00022801"/>
    </source>
</evidence>
<accession>A0A9P5XDX9</accession>
<dbReference type="PANTHER" id="PTHR48081:SF33">
    <property type="entry name" value="KYNURENINE FORMAMIDASE"/>
    <property type="match status" value="1"/>
</dbReference>
<dbReference type="OrthoDB" id="433474at2759"/>
<comment type="caution">
    <text evidence="3">The sequence shown here is derived from an EMBL/GenBank/DDBJ whole genome shotgun (WGS) entry which is preliminary data.</text>
</comment>
<evidence type="ECO:0000313" key="3">
    <source>
        <dbReference type="EMBL" id="KAF9449233.1"/>
    </source>
</evidence>
<dbReference type="PANTHER" id="PTHR48081">
    <property type="entry name" value="AB HYDROLASE SUPERFAMILY PROTEIN C4A8.06C"/>
    <property type="match status" value="1"/>
</dbReference>
<gene>
    <name evidence="3" type="ORF">P691DRAFT_774828</name>
</gene>
<proteinExistence type="predicted"/>
<dbReference type="AlphaFoldDB" id="A0A9P5XDX9"/>
<dbReference type="Proteomes" id="UP000807342">
    <property type="component" value="Unassembled WGS sequence"/>
</dbReference>
<keyword evidence="1 3" id="KW-0378">Hydrolase</keyword>
<keyword evidence="4" id="KW-1185">Reference proteome</keyword>
<evidence type="ECO:0000259" key="2">
    <source>
        <dbReference type="Pfam" id="PF20434"/>
    </source>
</evidence>
<name>A0A9P5XDX9_9AGAR</name>
<feature type="domain" description="BD-FAE-like" evidence="2">
    <location>
        <begin position="55"/>
        <end position="171"/>
    </location>
</feature>
<dbReference type="GO" id="GO:0016787">
    <property type="term" value="F:hydrolase activity"/>
    <property type="evidence" value="ECO:0007669"/>
    <property type="project" value="UniProtKB-KW"/>
</dbReference>
<dbReference type="InterPro" id="IPR029058">
    <property type="entry name" value="AB_hydrolase_fold"/>
</dbReference>
<dbReference type="InterPro" id="IPR050300">
    <property type="entry name" value="GDXG_lipolytic_enzyme"/>
</dbReference>
<reference evidence="3" key="1">
    <citation type="submission" date="2020-11" db="EMBL/GenBank/DDBJ databases">
        <authorList>
            <consortium name="DOE Joint Genome Institute"/>
            <person name="Ahrendt S."/>
            <person name="Riley R."/>
            <person name="Andreopoulos W."/>
            <person name="Labutti K."/>
            <person name="Pangilinan J."/>
            <person name="Ruiz-Duenas F.J."/>
            <person name="Barrasa J.M."/>
            <person name="Sanchez-Garcia M."/>
            <person name="Camarero S."/>
            <person name="Miyauchi S."/>
            <person name="Serrano A."/>
            <person name="Linde D."/>
            <person name="Babiker R."/>
            <person name="Drula E."/>
            <person name="Ayuso-Fernandez I."/>
            <person name="Pacheco R."/>
            <person name="Padilla G."/>
            <person name="Ferreira P."/>
            <person name="Barriuso J."/>
            <person name="Kellner H."/>
            <person name="Castanera R."/>
            <person name="Alfaro M."/>
            <person name="Ramirez L."/>
            <person name="Pisabarro A.G."/>
            <person name="Kuo A."/>
            <person name="Tritt A."/>
            <person name="Lipzen A."/>
            <person name="He G."/>
            <person name="Yan M."/>
            <person name="Ng V."/>
            <person name="Cullen D."/>
            <person name="Martin F."/>
            <person name="Rosso M.-N."/>
            <person name="Henrissat B."/>
            <person name="Hibbett D."/>
            <person name="Martinez A.T."/>
            <person name="Grigoriev I.V."/>
        </authorList>
    </citation>
    <scope>NUCLEOTIDE SEQUENCE</scope>
    <source>
        <strain evidence="3">MF-IS2</strain>
    </source>
</reference>
<protein>
    <submittedName>
        <fullName evidence="3">Alpha/beta hydrolase domain-containing protein</fullName>
    </submittedName>
</protein>
<dbReference type="SUPFAM" id="SSF53474">
    <property type="entry name" value="alpha/beta-Hydrolases"/>
    <property type="match status" value="1"/>
</dbReference>
<organism evidence="3 4">
    <name type="scientific">Macrolepiota fuliginosa MF-IS2</name>
    <dbReference type="NCBI Taxonomy" id="1400762"/>
    <lineage>
        <taxon>Eukaryota</taxon>
        <taxon>Fungi</taxon>
        <taxon>Dikarya</taxon>
        <taxon>Basidiomycota</taxon>
        <taxon>Agaricomycotina</taxon>
        <taxon>Agaricomycetes</taxon>
        <taxon>Agaricomycetidae</taxon>
        <taxon>Agaricales</taxon>
        <taxon>Agaricineae</taxon>
        <taxon>Agaricaceae</taxon>
        <taxon>Macrolepiota</taxon>
    </lineage>
</organism>